<keyword evidence="16" id="KW-1185">Reference proteome</keyword>
<feature type="binding site" evidence="12">
    <location>
        <position position="90"/>
    </location>
    <ligand>
        <name>FMN</name>
        <dbReference type="ChEBI" id="CHEBI:58210"/>
    </ligand>
</feature>
<feature type="binding site" evidence="12">
    <location>
        <position position="162"/>
    </location>
    <ligand>
        <name>FMN</name>
        <dbReference type="ChEBI" id="CHEBI:58210"/>
    </ligand>
</feature>
<dbReference type="Proteomes" id="UP001377567">
    <property type="component" value="Unassembled WGS sequence"/>
</dbReference>
<evidence type="ECO:0000256" key="13">
    <source>
        <dbReference type="SAM" id="MobiDB-lite"/>
    </source>
</evidence>
<keyword evidence="4" id="KW-0507">mRNA processing</keyword>
<evidence type="ECO:0000313" key="15">
    <source>
        <dbReference type="EMBL" id="GMM55934.1"/>
    </source>
</evidence>
<keyword evidence="3 10" id="KW-0288">FMN</keyword>
<dbReference type="AlphaFoldDB" id="A0AAV5RWC6"/>
<keyword evidence="5 10" id="KW-0819">tRNA processing</keyword>
<protein>
    <recommendedName>
        <fullName evidence="10">tRNA-dihydrouridine synthase</fullName>
        <ecNumber evidence="10">1.3.1.-</ecNumber>
    </recommendedName>
</protein>
<evidence type="ECO:0000256" key="9">
    <source>
        <dbReference type="ARBA" id="ARBA00049447"/>
    </source>
</evidence>
<evidence type="ECO:0000259" key="14">
    <source>
        <dbReference type="Pfam" id="PF01207"/>
    </source>
</evidence>
<comment type="caution">
    <text evidence="15">The sequence shown here is derived from an EMBL/GenBank/DDBJ whole genome shotgun (WGS) entry which is preliminary data.</text>
</comment>
<dbReference type="InterPro" id="IPR052582">
    <property type="entry name" value="tRNA-DUS-like"/>
</dbReference>
<keyword evidence="12" id="KW-0547">Nucleotide-binding</keyword>
<feature type="active site" description="Proton donor" evidence="11">
    <location>
        <position position="119"/>
    </location>
</feature>
<comment type="catalytic activity">
    <reaction evidence="9">
        <text>a 5,6-dihydrouridine in mRNA + NADP(+) = a uridine in mRNA + NADPH + H(+)</text>
        <dbReference type="Rhea" id="RHEA:69855"/>
        <dbReference type="Rhea" id="RHEA-COMP:14658"/>
        <dbReference type="Rhea" id="RHEA-COMP:17789"/>
        <dbReference type="ChEBI" id="CHEBI:15378"/>
        <dbReference type="ChEBI" id="CHEBI:57783"/>
        <dbReference type="ChEBI" id="CHEBI:58349"/>
        <dbReference type="ChEBI" id="CHEBI:65315"/>
        <dbReference type="ChEBI" id="CHEBI:74443"/>
    </reaction>
    <physiologicalReaction direction="right-to-left" evidence="9">
        <dbReference type="Rhea" id="RHEA:69857"/>
    </physiologicalReaction>
</comment>
<evidence type="ECO:0000256" key="2">
    <source>
        <dbReference type="ARBA" id="ARBA00022630"/>
    </source>
</evidence>
<evidence type="ECO:0000256" key="3">
    <source>
        <dbReference type="ARBA" id="ARBA00022643"/>
    </source>
</evidence>
<sequence>MVTYAGKLVLAPMVRAGELPTRLMALRHGADLVWSPELVDVKLMHTKRIENAALSTVDYVETSSRPGHTQGNNIVFRTLPREETGKLILQLGSNNPENAVRAALNVVRDVAGIDLNCGCPKHFSVHNGMGAALLSTPDLLCAILSSLVAKVGRVHDKPVSCKIRVLDSLDATLALVERVCATGIAHLTVHCRTRDMRNRDAPKWDYLAPIAEVCKRHGVSVTLNGAVQSRAHFDTLREELKLGPEVGAMIAEHAERNPSVFSRATPLEWPQAAREYLALAQSLDNHVGNTKYMLGRIIPGKQRMYQYMTRCKSDAELTWLLAQMDDEGKCTDDDPLKHIQEMRKGETKSESSGKNKAGEEEKPSAKHKADEADEPSGKRQKTEPKLSV</sequence>
<dbReference type="InterPro" id="IPR018517">
    <property type="entry name" value="tRNA_hU_synthase_CS"/>
</dbReference>
<accession>A0AAV5RWC6</accession>
<comment type="similarity">
    <text evidence="10">Belongs to the dus family.</text>
</comment>
<dbReference type="CDD" id="cd02801">
    <property type="entry name" value="DUS_like_FMN"/>
    <property type="match status" value="1"/>
</dbReference>
<evidence type="ECO:0000313" key="16">
    <source>
        <dbReference type="Proteomes" id="UP001377567"/>
    </source>
</evidence>
<evidence type="ECO:0000256" key="5">
    <source>
        <dbReference type="ARBA" id="ARBA00022694"/>
    </source>
</evidence>
<dbReference type="InterPro" id="IPR001269">
    <property type="entry name" value="DUS_fam"/>
</dbReference>
<feature type="binding site" evidence="12">
    <location>
        <position position="190"/>
    </location>
    <ligand>
        <name>FMN</name>
        <dbReference type="ChEBI" id="CHEBI:58210"/>
    </ligand>
</feature>
<dbReference type="EC" id="1.3.1.-" evidence="10"/>
<evidence type="ECO:0000256" key="12">
    <source>
        <dbReference type="PIRSR" id="PIRSR006621-2"/>
    </source>
</evidence>
<dbReference type="GO" id="GO:0005737">
    <property type="term" value="C:cytoplasm"/>
    <property type="evidence" value="ECO:0007669"/>
    <property type="project" value="TreeGrafter"/>
</dbReference>
<dbReference type="SUPFAM" id="SSF51395">
    <property type="entry name" value="FMN-linked oxidoreductases"/>
    <property type="match status" value="1"/>
</dbReference>
<proteinExistence type="inferred from homology"/>
<comment type="function">
    <text evidence="10">Catalyzes the synthesis of dihydrouridine, a modified base found in the D-loop of most tRNAs.</text>
</comment>
<dbReference type="GO" id="GO:0006397">
    <property type="term" value="P:mRNA processing"/>
    <property type="evidence" value="ECO:0007669"/>
    <property type="project" value="UniProtKB-KW"/>
</dbReference>
<gene>
    <name evidence="15" type="ORF">DAKH74_025500</name>
</gene>
<dbReference type="InterPro" id="IPR035587">
    <property type="entry name" value="DUS-like_FMN-bd"/>
</dbReference>
<evidence type="ECO:0000256" key="1">
    <source>
        <dbReference type="ARBA" id="ARBA00001917"/>
    </source>
</evidence>
<name>A0AAV5RWC6_MAUHU</name>
<evidence type="ECO:0000256" key="8">
    <source>
        <dbReference type="ARBA" id="ARBA00048342"/>
    </source>
</evidence>
<dbReference type="Gene3D" id="3.20.20.70">
    <property type="entry name" value="Aldolase class I"/>
    <property type="match status" value="1"/>
</dbReference>
<evidence type="ECO:0000256" key="6">
    <source>
        <dbReference type="ARBA" id="ARBA00023002"/>
    </source>
</evidence>
<dbReference type="GO" id="GO:0017150">
    <property type="term" value="F:tRNA dihydrouridine synthase activity"/>
    <property type="evidence" value="ECO:0007669"/>
    <property type="project" value="InterPro"/>
</dbReference>
<keyword evidence="6 10" id="KW-0560">Oxidoreductase</keyword>
<evidence type="ECO:0000256" key="7">
    <source>
        <dbReference type="ARBA" id="ARBA00023027"/>
    </source>
</evidence>
<evidence type="ECO:0000256" key="10">
    <source>
        <dbReference type="PIRNR" id="PIRNR006621"/>
    </source>
</evidence>
<reference evidence="15 16" key="1">
    <citation type="journal article" date="2023" name="Elife">
        <title>Identification of key yeast species and microbe-microbe interactions impacting larval growth of Drosophila in the wild.</title>
        <authorList>
            <person name="Mure A."/>
            <person name="Sugiura Y."/>
            <person name="Maeda R."/>
            <person name="Honda K."/>
            <person name="Sakurai N."/>
            <person name="Takahashi Y."/>
            <person name="Watada M."/>
            <person name="Katoh T."/>
            <person name="Gotoh A."/>
            <person name="Gotoh Y."/>
            <person name="Taniguchi I."/>
            <person name="Nakamura K."/>
            <person name="Hayashi T."/>
            <person name="Katayama T."/>
            <person name="Uemura T."/>
            <person name="Hattori Y."/>
        </authorList>
    </citation>
    <scope>NUCLEOTIDE SEQUENCE [LARGE SCALE GENOMIC DNA]</scope>
    <source>
        <strain evidence="15 16">KH-74</strain>
    </source>
</reference>
<feature type="domain" description="DUS-like FMN-binding" evidence="14">
    <location>
        <begin position="11"/>
        <end position="319"/>
    </location>
</feature>
<evidence type="ECO:0000256" key="4">
    <source>
        <dbReference type="ARBA" id="ARBA00022664"/>
    </source>
</evidence>
<dbReference type="EMBL" id="BTGD01000006">
    <property type="protein sequence ID" value="GMM55934.1"/>
    <property type="molecule type" value="Genomic_DNA"/>
</dbReference>
<comment type="cofactor">
    <cofactor evidence="1 10 12">
        <name>FMN</name>
        <dbReference type="ChEBI" id="CHEBI:58210"/>
    </cofactor>
</comment>
<dbReference type="GO" id="GO:0050660">
    <property type="term" value="F:flavin adenine dinucleotide binding"/>
    <property type="evidence" value="ECO:0007669"/>
    <property type="project" value="InterPro"/>
</dbReference>
<dbReference type="PIRSF" id="PIRSF006621">
    <property type="entry name" value="Dus"/>
    <property type="match status" value="1"/>
</dbReference>
<feature type="binding site" evidence="12">
    <location>
        <begin position="12"/>
        <end position="14"/>
    </location>
    <ligand>
        <name>FMN</name>
        <dbReference type="ChEBI" id="CHEBI:58210"/>
    </ligand>
</feature>
<dbReference type="PROSITE" id="PS01136">
    <property type="entry name" value="UPF0034"/>
    <property type="match status" value="1"/>
</dbReference>
<dbReference type="InterPro" id="IPR013785">
    <property type="entry name" value="Aldolase_TIM"/>
</dbReference>
<keyword evidence="2 10" id="KW-0285">Flavoprotein</keyword>
<evidence type="ECO:0000256" key="11">
    <source>
        <dbReference type="PIRSR" id="PIRSR006621-1"/>
    </source>
</evidence>
<keyword evidence="7" id="KW-0520">NAD</keyword>
<dbReference type="PANTHER" id="PTHR45936">
    <property type="entry name" value="TRNA-DIHYDROURIDINE(20) SYNTHASE [NAD(P)+]-LIKE"/>
    <property type="match status" value="1"/>
</dbReference>
<comment type="catalytic activity">
    <reaction evidence="8">
        <text>a 5,6-dihydrouridine in mRNA + NAD(+) = a uridine in mRNA + NADH + H(+)</text>
        <dbReference type="Rhea" id="RHEA:69851"/>
        <dbReference type="Rhea" id="RHEA-COMP:14658"/>
        <dbReference type="Rhea" id="RHEA-COMP:17789"/>
        <dbReference type="ChEBI" id="CHEBI:15378"/>
        <dbReference type="ChEBI" id="CHEBI:57540"/>
        <dbReference type="ChEBI" id="CHEBI:57945"/>
        <dbReference type="ChEBI" id="CHEBI:65315"/>
        <dbReference type="ChEBI" id="CHEBI:74443"/>
    </reaction>
    <physiologicalReaction direction="right-to-left" evidence="8">
        <dbReference type="Rhea" id="RHEA:69853"/>
    </physiologicalReaction>
</comment>
<dbReference type="Pfam" id="PF01207">
    <property type="entry name" value="Dus"/>
    <property type="match status" value="1"/>
</dbReference>
<dbReference type="PANTHER" id="PTHR45936:SF1">
    <property type="entry name" value="TRNA-DIHYDROURIDINE(20) SYNTHASE [NAD(P)+]-LIKE"/>
    <property type="match status" value="1"/>
</dbReference>
<feature type="region of interest" description="Disordered" evidence="13">
    <location>
        <begin position="328"/>
        <end position="388"/>
    </location>
</feature>
<organism evidence="15 16">
    <name type="scientific">Maudiozyma humilis</name>
    <name type="common">Sour dough yeast</name>
    <name type="synonym">Kazachstania humilis</name>
    <dbReference type="NCBI Taxonomy" id="51915"/>
    <lineage>
        <taxon>Eukaryota</taxon>
        <taxon>Fungi</taxon>
        <taxon>Dikarya</taxon>
        <taxon>Ascomycota</taxon>
        <taxon>Saccharomycotina</taxon>
        <taxon>Saccharomycetes</taxon>
        <taxon>Saccharomycetales</taxon>
        <taxon>Saccharomycetaceae</taxon>
        <taxon>Maudiozyma</taxon>
    </lineage>
</organism>